<dbReference type="EMBL" id="KZ347354">
    <property type="protein sequence ID" value="PIO67910.1"/>
    <property type="molecule type" value="Genomic_DNA"/>
</dbReference>
<dbReference type="InterPro" id="IPR029071">
    <property type="entry name" value="Ubiquitin-like_domsf"/>
</dbReference>
<dbReference type="InterPro" id="IPR001895">
    <property type="entry name" value="RASGEF_cat_dom"/>
</dbReference>
<sequence length="168" mass="19070">MDKTATEICELARNRLRSSHHDELALVEVKSSGEKVVFYDGDVSIPTMLSLNSKLYVVSKDEVDSLVPQLDQNGPLESVHASVMEYVSSHELAQQLLVLHTQLFEATDEIELVTQVIGRDQFPGRVPSNLDLLMRRFNEVQYWATTEVLLSLPQKRVTTLRKFIKIAM</sequence>
<feature type="domain" description="Ras-GEF" evidence="3">
    <location>
        <begin position="88"/>
        <end position="168"/>
    </location>
</feature>
<organism evidence="4 5">
    <name type="scientific">Teladorsagia circumcincta</name>
    <name type="common">Brown stomach worm</name>
    <name type="synonym">Ostertagia circumcincta</name>
    <dbReference type="NCBI Taxonomy" id="45464"/>
    <lineage>
        <taxon>Eukaryota</taxon>
        <taxon>Metazoa</taxon>
        <taxon>Ecdysozoa</taxon>
        <taxon>Nematoda</taxon>
        <taxon>Chromadorea</taxon>
        <taxon>Rhabditida</taxon>
        <taxon>Rhabditina</taxon>
        <taxon>Rhabditomorpha</taxon>
        <taxon>Strongyloidea</taxon>
        <taxon>Trichostrongylidae</taxon>
        <taxon>Teladorsagia</taxon>
    </lineage>
</organism>
<evidence type="ECO:0000313" key="5">
    <source>
        <dbReference type="Proteomes" id="UP000230423"/>
    </source>
</evidence>
<dbReference type="Gene3D" id="1.10.840.10">
    <property type="entry name" value="Ras guanine-nucleotide exchange factors catalytic domain"/>
    <property type="match status" value="1"/>
</dbReference>
<accession>A0A2G9UEK4</accession>
<keyword evidence="1 2" id="KW-0344">Guanine-nucleotide releasing factor</keyword>
<gene>
    <name evidence="4" type="ORF">TELCIR_10327</name>
</gene>
<dbReference type="AlphaFoldDB" id="A0A2G9UEK4"/>
<dbReference type="OrthoDB" id="21144at2759"/>
<keyword evidence="5" id="KW-1185">Reference proteome</keyword>
<evidence type="ECO:0000256" key="2">
    <source>
        <dbReference type="PROSITE-ProRule" id="PRU00168"/>
    </source>
</evidence>
<dbReference type="GO" id="GO:0005886">
    <property type="term" value="C:plasma membrane"/>
    <property type="evidence" value="ECO:0007669"/>
    <property type="project" value="TreeGrafter"/>
</dbReference>
<dbReference type="PANTHER" id="PTHR23113:SF327">
    <property type="entry name" value="EXCHANGE PROTEIN DIRECTLY ACTIVATED BY CAMP, ISOFORM E"/>
    <property type="match status" value="1"/>
</dbReference>
<dbReference type="Proteomes" id="UP000230423">
    <property type="component" value="Unassembled WGS sequence"/>
</dbReference>
<dbReference type="Gene3D" id="3.10.20.90">
    <property type="entry name" value="Phosphatidylinositol 3-kinase Catalytic Subunit, Chain A, domain 1"/>
    <property type="match status" value="1"/>
</dbReference>
<dbReference type="GO" id="GO:0005085">
    <property type="term" value="F:guanyl-nucleotide exchange factor activity"/>
    <property type="evidence" value="ECO:0007669"/>
    <property type="project" value="UniProtKB-KW"/>
</dbReference>
<protein>
    <recommendedName>
        <fullName evidence="3">Ras-GEF domain-containing protein</fullName>
    </recommendedName>
</protein>
<evidence type="ECO:0000259" key="3">
    <source>
        <dbReference type="PROSITE" id="PS50009"/>
    </source>
</evidence>
<dbReference type="SUPFAM" id="SSF48366">
    <property type="entry name" value="Ras GEF"/>
    <property type="match status" value="1"/>
</dbReference>
<dbReference type="InterPro" id="IPR036964">
    <property type="entry name" value="RASGEF_cat_dom_sf"/>
</dbReference>
<reference evidence="4 5" key="1">
    <citation type="submission" date="2015-09" db="EMBL/GenBank/DDBJ databases">
        <title>Draft genome of the parasitic nematode Teladorsagia circumcincta isolate WARC Sus (inbred).</title>
        <authorList>
            <person name="Mitreva M."/>
        </authorList>
    </citation>
    <scope>NUCLEOTIDE SEQUENCE [LARGE SCALE GENOMIC DNA]</scope>
    <source>
        <strain evidence="4 5">S</strain>
    </source>
</reference>
<evidence type="ECO:0000313" key="4">
    <source>
        <dbReference type="EMBL" id="PIO67910.1"/>
    </source>
</evidence>
<dbReference type="GO" id="GO:0007265">
    <property type="term" value="P:Ras protein signal transduction"/>
    <property type="evidence" value="ECO:0007669"/>
    <property type="project" value="TreeGrafter"/>
</dbReference>
<dbReference type="InterPro" id="IPR008937">
    <property type="entry name" value="Ras-like_GEF"/>
</dbReference>
<dbReference type="Pfam" id="PF00617">
    <property type="entry name" value="RasGEF"/>
    <property type="match status" value="1"/>
</dbReference>
<dbReference type="PANTHER" id="PTHR23113">
    <property type="entry name" value="GUANINE NUCLEOTIDE EXCHANGE FACTOR"/>
    <property type="match status" value="1"/>
</dbReference>
<dbReference type="InterPro" id="IPR023578">
    <property type="entry name" value="Ras_GEF_dom_sf"/>
</dbReference>
<evidence type="ECO:0000256" key="1">
    <source>
        <dbReference type="ARBA" id="ARBA00022658"/>
    </source>
</evidence>
<dbReference type="SUPFAM" id="SSF54236">
    <property type="entry name" value="Ubiquitin-like"/>
    <property type="match status" value="1"/>
</dbReference>
<name>A0A2G9UEK4_TELCI</name>
<proteinExistence type="predicted"/>
<dbReference type="PROSITE" id="PS50009">
    <property type="entry name" value="RASGEF_CAT"/>
    <property type="match status" value="1"/>
</dbReference>